<gene>
    <name evidence="12" type="primary">apt</name>
    <name evidence="14" type="ORF">OSCT_1954</name>
</gene>
<organism evidence="14 15">
    <name type="scientific">Oscillochloris trichoides DG-6</name>
    <dbReference type="NCBI Taxonomy" id="765420"/>
    <lineage>
        <taxon>Bacteria</taxon>
        <taxon>Bacillati</taxon>
        <taxon>Chloroflexota</taxon>
        <taxon>Chloroflexia</taxon>
        <taxon>Chloroflexales</taxon>
        <taxon>Chloroflexineae</taxon>
        <taxon>Oscillochloridaceae</taxon>
        <taxon>Oscillochloris</taxon>
    </lineage>
</organism>
<evidence type="ECO:0000256" key="2">
    <source>
        <dbReference type="ARBA" id="ARBA00003968"/>
    </source>
</evidence>
<dbReference type="Proteomes" id="UP000054010">
    <property type="component" value="Unassembled WGS sequence"/>
</dbReference>
<comment type="function">
    <text evidence="2 12">Catalyzes a salvage reaction resulting in the formation of AMP, that is energically less costly than de novo synthesis.</text>
</comment>
<reference evidence="14 15" key="1">
    <citation type="journal article" date="2011" name="J. Bacteriol.">
        <title>Draft genome sequence of the anoxygenic filamentous phototrophic bacterium Oscillochloris trichoides subsp. DG-6.</title>
        <authorList>
            <person name="Kuznetsov B.B."/>
            <person name="Ivanovsky R.N."/>
            <person name="Keppen O.I."/>
            <person name="Sukhacheva M.V."/>
            <person name="Bumazhkin B.K."/>
            <person name="Patutina E.O."/>
            <person name="Beletsky A.V."/>
            <person name="Mardanov A.V."/>
            <person name="Baslerov R.V."/>
            <person name="Panteleeva A.N."/>
            <person name="Kolganova T.V."/>
            <person name="Ravin N.V."/>
            <person name="Skryabin K.G."/>
        </authorList>
    </citation>
    <scope>NUCLEOTIDE SEQUENCE [LARGE SCALE GENOMIC DNA]</scope>
    <source>
        <strain evidence="14 15">DG-6</strain>
    </source>
</reference>
<evidence type="ECO:0000256" key="10">
    <source>
        <dbReference type="ARBA" id="ARBA00022679"/>
    </source>
</evidence>
<evidence type="ECO:0000256" key="6">
    <source>
        <dbReference type="ARBA" id="ARBA00011738"/>
    </source>
</evidence>
<dbReference type="GO" id="GO:0044209">
    <property type="term" value="P:AMP salvage"/>
    <property type="evidence" value="ECO:0007669"/>
    <property type="project" value="UniProtKB-UniRule"/>
</dbReference>
<protein>
    <recommendedName>
        <fullName evidence="7 12">Adenine phosphoribosyltransferase</fullName>
        <shortName evidence="12">APRT</shortName>
        <ecNumber evidence="7 12">2.4.2.7</ecNumber>
    </recommendedName>
</protein>
<dbReference type="NCBIfam" id="NF002636">
    <property type="entry name" value="PRK02304.1-5"/>
    <property type="match status" value="1"/>
</dbReference>
<evidence type="ECO:0000256" key="4">
    <source>
        <dbReference type="ARBA" id="ARBA00004659"/>
    </source>
</evidence>
<dbReference type="NCBIfam" id="TIGR01090">
    <property type="entry name" value="apt"/>
    <property type="match status" value="1"/>
</dbReference>
<comment type="catalytic activity">
    <reaction evidence="1 12">
        <text>AMP + diphosphate = 5-phospho-alpha-D-ribose 1-diphosphate + adenine</text>
        <dbReference type="Rhea" id="RHEA:16609"/>
        <dbReference type="ChEBI" id="CHEBI:16708"/>
        <dbReference type="ChEBI" id="CHEBI:33019"/>
        <dbReference type="ChEBI" id="CHEBI:58017"/>
        <dbReference type="ChEBI" id="CHEBI:456215"/>
        <dbReference type="EC" id="2.4.2.7"/>
    </reaction>
</comment>
<accession>E1IF53</accession>
<dbReference type="AlphaFoldDB" id="E1IF53"/>
<evidence type="ECO:0000256" key="3">
    <source>
        <dbReference type="ARBA" id="ARBA00004496"/>
    </source>
</evidence>
<keyword evidence="8 12" id="KW-0963">Cytoplasm</keyword>
<evidence type="ECO:0000313" key="15">
    <source>
        <dbReference type="Proteomes" id="UP000054010"/>
    </source>
</evidence>
<evidence type="ECO:0000256" key="7">
    <source>
        <dbReference type="ARBA" id="ARBA00011893"/>
    </source>
</evidence>
<dbReference type="InterPro" id="IPR005764">
    <property type="entry name" value="Ade_phspho_trans"/>
</dbReference>
<evidence type="ECO:0000256" key="9">
    <source>
        <dbReference type="ARBA" id="ARBA00022676"/>
    </source>
</evidence>
<comment type="pathway">
    <text evidence="4 12">Purine metabolism; AMP biosynthesis via salvage pathway; AMP from adenine: step 1/1.</text>
</comment>
<dbReference type="UniPathway" id="UPA00588">
    <property type="reaction ID" value="UER00646"/>
</dbReference>
<sequence length="173" mass="18768">MSNQDLADLIRNVPDFPLPGIMFKDITTLIGNGPAFKKVIDLLVERYRDQNITAVAGIESRGFIFGAPIALELGVGLVPVRKPGKLPAETYQIEYSLEYGTNKLEIHRDAFEPGARVLVIDDLLATGGTIAAASKLIEQAGGTVVELAFVVELGFLNGREKLAPYSVHSLIQY</sequence>
<keyword evidence="10 12" id="KW-0808">Transferase</keyword>
<dbReference type="PANTHER" id="PTHR11776">
    <property type="entry name" value="ADENINE PHOSPHORIBOSYLTRANSFERASE"/>
    <property type="match status" value="1"/>
</dbReference>
<dbReference type="OrthoDB" id="9803963at2"/>
<feature type="domain" description="Phosphoribosyltransferase" evidence="13">
    <location>
        <begin position="34"/>
        <end position="152"/>
    </location>
</feature>
<dbReference type="InterPro" id="IPR029057">
    <property type="entry name" value="PRTase-like"/>
</dbReference>
<dbReference type="Pfam" id="PF00156">
    <property type="entry name" value="Pribosyltran"/>
    <property type="match status" value="1"/>
</dbReference>
<dbReference type="CDD" id="cd06223">
    <property type="entry name" value="PRTases_typeI"/>
    <property type="match status" value="1"/>
</dbReference>
<keyword evidence="11 12" id="KW-0660">Purine salvage</keyword>
<keyword evidence="9 12" id="KW-0328">Glycosyltransferase</keyword>
<evidence type="ECO:0000259" key="13">
    <source>
        <dbReference type="Pfam" id="PF00156"/>
    </source>
</evidence>
<dbReference type="SUPFAM" id="SSF53271">
    <property type="entry name" value="PRTase-like"/>
    <property type="match status" value="1"/>
</dbReference>
<dbReference type="InterPro" id="IPR050120">
    <property type="entry name" value="Adenine_PRTase"/>
</dbReference>
<evidence type="ECO:0000313" key="14">
    <source>
        <dbReference type="EMBL" id="EFO80194.1"/>
    </source>
</evidence>
<dbReference type="GO" id="GO:0006168">
    <property type="term" value="P:adenine salvage"/>
    <property type="evidence" value="ECO:0007669"/>
    <property type="project" value="InterPro"/>
</dbReference>
<dbReference type="InterPro" id="IPR000836">
    <property type="entry name" value="PRTase_dom"/>
</dbReference>
<evidence type="ECO:0000256" key="8">
    <source>
        <dbReference type="ARBA" id="ARBA00022490"/>
    </source>
</evidence>
<name>E1IF53_9CHLR</name>
<comment type="similarity">
    <text evidence="5 12">Belongs to the purine/pyrimidine phosphoribosyltransferase family.</text>
</comment>
<dbReference type="EC" id="2.4.2.7" evidence="7 12"/>
<dbReference type="NCBIfam" id="NF002634">
    <property type="entry name" value="PRK02304.1-3"/>
    <property type="match status" value="1"/>
</dbReference>
<evidence type="ECO:0000256" key="5">
    <source>
        <dbReference type="ARBA" id="ARBA00008391"/>
    </source>
</evidence>
<evidence type="ECO:0000256" key="12">
    <source>
        <dbReference type="HAMAP-Rule" id="MF_00004"/>
    </source>
</evidence>
<dbReference type="FunFam" id="3.40.50.2020:FF:000004">
    <property type="entry name" value="Adenine phosphoribosyltransferase"/>
    <property type="match status" value="1"/>
</dbReference>
<proteinExistence type="inferred from homology"/>
<dbReference type="GO" id="GO:0005737">
    <property type="term" value="C:cytoplasm"/>
    <property type="evidence" value="ECO:0007669"/>
    <property type="project" value="UniProtKB-SubCell"/>
</dbReference>
<dbReference type="HOGENOM" id="CLU_063339_3_0_0"/>
<evidence type="ECO:0000256" key="1">
    <source>
        <dbReference type="ARBA" id="ARBA00000868"/>
    </source>
</evidence>
<dbReference type="PANTHER" id="PTHR11776:SF7">
    <property type="entry name" value="PHOSPHORIBOSYLTRANSFERASE DOMAIN-CONTAINING PROTEIN"/>
    <property type="match status" value="1"/>
</dbReference>
<dbReference type="GO" id="GO:0006166">
    <property type="term" value="P:purine ribonucleoside salvage"/>
    <property type="evidence" value="ECO:0007669"/>
    <property type="project" value="UniProtKB-UniRule"/>
</dbReference>
<keyword evidence="15" id="KW-1185">Reference proteome</keyword>
<dbReference type="GO" id="GO:0003999">
    <property type="term" value="F:adenine phosphoribosyltransferase activity"/>
    <property type="evidence" value="ECO:0007669"/>
    <property type="project" value="UniProtKB-UniRule"/>
</dbReference>
<dbReference type="NCBIfam" id="NF002633">
    <property type="entry name" value="PRK02304.1-2"/>
    <property type="match status" value="1"/>
</dbReference>
<dbReference type="EMBL" id="ADVR01000081">
    <property type="protein sequence ID" value="EFO80194.1"/>
    <property type="molecule type" value="Genomic_DNA"/>
</dbReference>
<comment type="subcellular location">
    <subcellularLocation>
        <location evidence="3 12">Cytoplasm</location>
    </subcellularLocation>
</comment>
<dbReference type="eggNOG" id="COG0503">
    <property type="taxonomic scope" value="Bacteria"/>
</dbReference>
<evidence type="ECO:0000256" key="11">
    <source>
        <dbReference type="ARBA" id="ARBA00022726"/>
    </source>
</evidence>
<dbReference type="HAMAP" id="MF_00004">
    <property type="entry name" value="Aden_phosphoribosyltr"/>
    <property type="match status" value="1"/>
</dbReference>
<dbReference type="STRING" id="765420.OSCT_1954"/>
<comment type="caution">
    <text evidence="14">The sequence shown here is derived from an EMBL/GenBank/DDBJ whole genome shotgun (WGS) entry which is preliminary data.</text>
</comment>
<comment type="subunit">
    <text evidence="6 12">Homodimer.</text>
</comment>
<dbReference type="Gene3D" id="3.40.50.2020">
    <property type="match status" value="1"/>
</dbReference>